<evidence type="ECO:0000313" key="2">
    <source>
        <dbReference type="Proteomes" id="UP000055854"/>
    </source>
</evidence>
<gene>
    <name evidence="1" type="ORF">ATB53_00675</name>
</gene>
<name>A0A125PW35_XANCT</name>
<dbReference type="EMBL" id="LNTA01000069">
    <property type="protein sequence ID" value="KWV15170.1"/>
    <property type="molecule type" value="Genomic_DNA"/>
</dbReference>
<reference evidence="1 2" key="1">
    <citation type="submission" date="2015-11" db="EMBL/GenBank/DDBJ databases">
        <title>Long Read and Single Molecule DNA Sequencing Simplifies Genome Assembly and TAL Effector Gene Analysis of Xanthomonas translucens.</title>
        <authorList>
            <person name="Peng Z."/>
            <person name="Hu Y."/>
            <person name="Xie J."/>
            <person name="Potnis N."/>
            <person name="Akhunova A."/>
            <person name="Jones J."/>
            <person name="Liu Z."/>
            <person name="White F."/>
            <person name="Liu S."/>
        </authorList>
    </citation>
    <scope>NUCLEOTIDE SEQUENCE [LARGE SCALE GENOMIC DNA]</scope>
    <source>
        <strain evidence="1 2">B1</strain>
    </source>
</reference>
<evidence type="ECO:0000313" key="1">
    <source>
        <dbReference type="EMBL" id="KWV15170.1"/>
    </source>
</evidence>
<organism evidence="1 2">
    <name type="scientific">Xanthomonas campestris pv. translucens</name>
    <dbReference type="NCBI Taxonomy" id="343"/>
    <lineage>
        <taxon>Bacteria</taxon>
        <taxon>Pseudomonadati</taxon>
        <taxon>Pseudomonadota</taxon>
        <taxon>Gammaproteobacteria</taxon>
        <taxon>Lysobacterales</taxon>
        <taxon>Lysobacteraceae</taxon>
        <taxon>Xanthomonas</taxon>
        <taxon>Xanthomonas translucens group</taxon>
    </lineage>
</organism>
<proteinExistence type="predicted"/>
<comment type="caution">
    <text evidence="1">The sequence shown here is derived from an EMBL/GenBank/DDBJ whole genome shotgun (WGS) entry which is preliminary data.</text>
</comment>
<protein>
    <submittedName>
        <fullName evidence="1">Uncharacterized protein</fullName>
    </submittedName>
</protein>
<dbReference type="Proteomes" id="UP000055854">
    <property type="component" value="Unassembled WGS sequence"/>
</dbReference>
<dbReference type="AlphaFoldDB" id="A0A125PW35"/>
<accession>A0A125PW35</accession>
<sequence>MPKYISNDRILWQSILLRVFRQSIYLWICTMLKQPIDLLKPPTRRIIKNYWRTPSSSIYIRSALHQKLHVLPLVVRQECLEKQGFIIGIPCIRITTMIQQQLQIDRIFLLSCPYHGIFAFEVPPNATILKIFHFLIRLARIRIGPILQHRPQPIRVVRHDWPHQQRIAVCGEDHVRVDVLLFHQPPDFLGIAMLSRKRQRLRLGVGEERGQVVGRLLIRWRHRQRIAASAGQQQE</sequence>